<name>A0ABM9RTL5_PARSO</name>
<dbReference type="EMBL" id="LN680000">
    <property type="protein sequence ID" value="CEJ75432.1"/>
    <property type="molecule type" value="Genomic_DNA"/>
</dbReference>
<proteinExistence type="predicted"/>
<keyword evidence="1" id="KW-0614">Plasmid</keyword>
<keyword evidence="2" id="KW-1185">Reference proteome</keyword>
<sequence>MKIVVNSKEFDSGKMVRSKYKVYSKVRDELTGKENYDDEDLDKMVNALVVLFDNQFTEDDINDEFEVSDIIFNFIRADLEVAEKLNKSIDKTKALFMKDKK</sequence>
<geneLocation type="plasmid" evidence="1 2">
    <name>pCS2</name>
</geneLocation>
<dbReference type="Pfam" id="PF23857">
    <property type="entry name" value="Phage_TAC_19"/>
    <property type="match status" value="1"/>
</dbReference>
<evidence type="ECO:0000313" key="1">
    <source>
        <dbReference type="EMBL" id="CEJ75432.1"/>
    </source>
</evidence>
<protein>
    <submittedName>
        <fullName evidence="1">Gp12 phage protein</fullName>
    </submittedName>
</protein>
<dbReference type="Proteomes" id="UP000032811">
    <property type="component" value="Plasmid pCS2"/>
</dbReference>
<reference evidence="1 2" key="1">
    <citation type="submission" date="2014-11" db="EMBL/GenBank/DDBJ databases">
        <authorList>
            <person name="Aslett M.A."/>
            <person name="De Silva N."/>
        </authorList>
    </citation>
    <scope>NUCLEOTIDE SEQUENCE [LARGE SCALE GENOMIC DNA]</scope>
    <source>
        <strain evidence="1 2">ATCC9714</strain>
        <plasmid evidence="1 2">pCS2</plasmid>
    </source>
</reference>
<gene>
    <name evidence="1" type="ORF">ATCC9714_PCS200251</name>
</gene>
<dbReference type="RefSeq" id="WP_057544308.1">
    <property type="nucleotide sequence ID" value="NZ_CDNJ01000001.1"/>
</dbReference>
<organism evidence="1 2">
    <name type="scientific">Paraclostridium sordellii</name>
    <name type="common">Clostridium sordellii</name>
    <dbReference type="NCBI Taxonomy" id="1505"/>
    <lineage>
        <taxon>Bacteria</taxon>
        <taxon>Bacillati</taxon>
        <taxon>Bacillota</taxon>
        <taxon>Clostridia</taxon>
        <taxon>Peptostreptococcales</taxon>
        <taxon>Peptostreptococcaceae</taxon>
        <taxon>Paraclostridium</taxon>
    </lineage>
</organism>
<accession>A0ABM9RTL5</accession>
<dbReference type="InterPro" id="IPR057006">
    <property type="entry name" value="Phage_TAC_19"/>
</dbReference>
<dbReference type="GeneID" id="97539297"/>
<evidence type="ECO:0000313" key="2">
    <source>
        <dbReference type="Proteomes" id="UP000032811"/>
    </source>
</evidence>
<dbReference type="NCBIfam" id="NF047360">
    <property type="entry name" value="tail_chap_PVL"/>
    <property type="match status" value="1"/>
</dbReference>